<sequence length="286" mass="32255">MYALQCLFICAVFVMSPALDAKLNPQIVHKSLNTVEGAVDPVKSSLGSSSAKTKELFSTNSTHLNFSTNLETRSQDFCAKYMVNNTSTSNYPLHATECKMSGPVIHHFFKFLHDRFKVSDCRKSTILRSQSEELYCSILMMHSTCLTEKAPHDDIKTDSDKVWSASTQEQDQAFLAPLTNVRDAIEYMCGYSRRNFDRACAFGQLTHVESCIRQDVEAIANEKGEKRLYRTFESCRHLELAVMCTFETMEEACTDREAAIMAGLVGQYLKSPQCSLSFGISMYGRR</sequence>
<dbReference type="AlphaFoldDB" id="A0AAV3Y5H7"/>
<reference evidence="2 3" key="1">
    <citation type="journal article" date="2021" name="Elife">
        <title>Chloroplast acquisition without the gene transfer in kleptoplastic sea slugs, Plakobranchus ocellatus.</title>
        <authorList>
            <person name="Maeda T."/>
            <person name="Takahashi S."/>
            <person name="Yoshida T."/>
            <person name="Shimamura S."/>
            <person name="Takaki Y."/>
            <person name="Nagai Y."/>
            <person name="Toyoda A."/>
            <person name="Suzuki Y."/>
            <person name="Arimoto A."/>
            <person name="Ishii H."/>
            <person name="Satoh N."/>
            <person name="Nishiyama T."/>
            <person name="Hasebe M."/>
            <person name="Maruyama T."/>
            <person name="Minagawa J."/>
            <person name="Obokata J."/>
            <person name="Shigenobu S."/>
        </authorList>
    </citation>
    <scope>NUCLEOTIDE SEQUENCE [LARGE SCALE GENOMIC DNA]</scope>
</reference>
<feature type="signal peptide" evidence="1">
    <location>
        <begin position="1"/>
        <end position="21"/>
    </location>
</feature>
<comment type="caution">
    <text evidence="2">The sequence shown here is derived from an EMBL/GenBank/DDBJ whole genome shotgun (WGS) entry which is preliminary data.</text>
</comment>
<protein>
    <submittedName>
        <fullName evidence="2">Calcitonin receptor</fullName>
    </submittedName>
</protein>
<name>A0AAV3Y5H7_9GAST</name>
<organism evidence="2 3">
    <name type="scientific">Plakobranchus ocellatus</name>
    <dbReference type="NCBI Taxonomy" id="259542"/>
    <lineage>
        <taxon>Eukaryota</taxon>
        <taxon>Metazoa</taxon>
        <taxon>Spiralia</taxon>
        <taxon>Lophotrochozoa</taxon>
        <taxon>Mollusca</taxon>
        <taxon>Gastropoda</taxon>
        <taxon>Heterobranchia</taxon>
        <taxon>Euthyneura</taxon>
        <taxon>Panpulmonata</taxon>
        <taxon>Sacoglossa</taxon>
        <taxon>Placobranchoidea</taxon>
        <taxon>Plakobranchidae</taxon>
        <taxon>Plakobranchus</taxon>
    </lineage>
</organism>
<keyword evidence="3" id="KW-1185">Reference proteome</keyword>
<evidence type="ECO:0000313" key="2">
    <source>
        <dbReference type="EMBL" id="GFN82490.1"/>
    </source>
</evidence>
<dbReference type="EMBL" id="BLXT01000981">
    <property type="protein sequence ID" value="GFN82490.1"/>
    <property type="molecule type" value="Genomic_DNA"/>
</dbReference>
<dbReference type="Proteomes" id="UP000735302">
    <property type="component" value="Unassembled WGS sequence"/>
</dbReference>
<evidence type="ECO:0000313" key="3">
    <source>
        <dbReference type="Proteomes" id="UP000735302"/>
    </source>
</evidence>
<gene>
    <name evidence="2" type="ORF">PoB_000899600</name>
</gene>
<keyword evidence="1" id="KW-0732">Signal</keyword>
<feature type="chain" id="PRO_5043842378" evidence="1">
    <location>
        <begin position="22"/>
        <end position="286"/>
    </location>
</feature>
<accession>A0AAV3Y5H7</accession>
<keyword evidence="2" id="KW-0675">Receptor</keyword>
<proteinExistence type="predicted"/>
<evidence type="ECO:0000256" key="1">
    <source>
        <dbReference type="SAM" id="SignalP"/>
    </source>
</evidence>